<reference evidence="1 2" key="1">
    <citation type="submission" date="2020-08" db="EMBL/GenBank/DDBJ databases">
        <title>Genomic Encyclopedia of Type Strains, Phase IV (KMG-IV): sequencing the most valuable type-strain genomes for metagenomic binning, comparative biology and taxonomic classification.</title>
        <authorList>
            <person name="Goeker M."/>
        </authorList>
    </citation>
    <scope>NUCLEOTIDE SEQUENCE [LARGE SCALE GENOMIC DNA]</scope>
    <source>
        <strain evidence="1 2">DSM 15581</strain>
    </source>
</reference>
<dbReference type="RefSeq" id="WP_147035296.1">
    <property type="nucleotide sequence ID" value="NZ_JACIDB010000004.1"/>
</dbReference>
<dbReference type="EMBL" id="JACIDB010000004">
    <property type="protein sequence ID" value="MBB3876141.1"/>
    <property type="molecule type" value="Genomic_DNA"/>
</dbReference>
<dbReference type="Proteomes" id="UP000528945">
    <property type="component" value="Unassembled WGS sequence"/>
</dbReference>
<keyword evidence="2" id="KW-1185">Reference proteome</keyword>
<gene>
    <name evidence="1" type="ORF">GGR47_002387</name>
</gene>
<proteinExistence type="predicted"/>
<sequence>MAEAPDWPRMMKRTTAARYCDLAPAKFTQEVAAGRLPLPVKLGGEDHWFRDAVDEDLRRIAGAATDWRKDQPGLAA</sequence>
<dbReference type="AlphaFoldDB" id="A0AAW3TTX6"/>
<accession>A0AAW3TTX6</accession>
<organism evidence="1 2">
    <name type="scientific">Sphingomonas aquatilis</name>
    <dbReference type="NCBI Taxonomy" id="93063"/>
    <lineage>
        <taxon>Bacteria</taxon>
        <taxon>Pseudomonadati</taxon>
        <taxon>Pseudomonadota</taxon>
        <taxon>Alphaproteobacteria</taxon>
        <taxon>Sphingomonadales</taxon>
        <taxon>Sphingomonadaceae</taxon>
        <taxon>Sphingomonas</taxon>
    </lineage>
</organism>
<comment type="caution">
    <text evidence="1">The sequence shown here is derived from an EMBL/GenBank/DDBJ whole genome shotgun (WGS) entry which is preliminary data.</text>
</comment>
<evidence type="ECO:0000313" key="1">
    <source>
        <dbReference type="EMBL" id="MBB3876141.1"/>
    </source>
</evidence>
<evidence type="ECO:0000313" key="2">
    <source>
        <dbReference type="Proteomes" id="UP000528945"/>
    </source>
</evidence>
<name>A0AAW3TTX6_9SPHN</name>
<protein>
    <submittedName>
        <fullName evidence="1">Uncharacterized protein</fullName>
    </submittedName>
</protein>